<sequence length="75" mass="8619">MCNILFTTLPSSNRIGQECQMKKPLHRGGRFSIRETTVIVNPRLSSSKQESTGSSGNWWEISQPMPHFWKQLTIK</sequence>
<keyword evidence="2" id="KW-1185">Reference proteome</keyword>
<proteinExistence type="predicted"/>
<evidence type="ECO:0000313" key="1">
    <source>
        <dbReference type="EMBL" id="GIY92995.1"/>
    </source>
</evidence>
<evidence type="ECO:0000313" key="2">
    <source>
        <dbReference type="Proteomes" id="UP001054945"/>
    </source>
</evidence>
<dbReference type="EMBL" id="BPLR01000216">
    <property type="protein sequence ID" value="GIY92995.1"/>
    <property type="molecule type" value="Genomic_DNA"/>
</dbReference>
<reference evidence="1 2" key="1">
    <citation type="submission" date="2021-06" db="EMBL/GenBank/DDBJ databases">
        <title>Caerostris extrusa draft genome.</title>
        <authorList>
            <person name="Kono N."/>
            <person name="Arakawa K."/>
        </authorList>
    </citation>
    <scope>NUCLEOTIDE SEQUENCE [LARGE SCALE GENOMIC DNA]</scope>
</reference>
<name>A0AAV4XD76_CAEEX</name>
<comment type="caution">
    <text evidence="1">The sequence shown here is derived from an EMBL/GenBank/DDBJ whole genome shotgun (WGS) entry which is preliminary data.</text>
</comment>
<protein>
    <submittedName>
        <fullName evidence="1">Uncharacterized protein</fullName>
    </submittedName>
</protein>
<gene>
    <name evidence="1" type="ORF">CEXT_590711</name>
</gene>
<dbReference type="AlphaFoldDB" id="A0AAV4XD76"/>
<organism evidence="1 2">
    <name type="scientific">Caerostris extrusa</name>
    <name type="common">Bark spider</name>
    <name type="synonym">Caerostris bankana</name>
    <dbReference type="NCBI Taxonomy" id="172846"/>
    <lineage>
        <taxon>Eukaryota</taxon>
        <taxon>Metazoa</taxon>
        <taxon>Ecdysozoa</taxon>
        <taxon>Arthropoda</taxon>
        <taxon>Chelicerata</taxon>
        <taxon>Arachnida</taxon>
        <taxon>Araneae</taxon>
        <taxon>Araneomorphae</taxon>
        <taxon>Entelegynae</taxon>
        <taxon>Araneoidea</taxon>
        <taxon>Araneidae</taxon>
        <taxon>Caerostris</taxon>
    </lineage>
</organism>
<dbReference type="Proteomes" id="UP001054945">
    <property type="component" value="Unassembled WGS sequence"/>
</dbReference>
<accession>A0AAV4XD76</accession>